<gene>
    <name evidence="1" type="ORF">DCC35_12325</name>
</gene>
<dbReference type="Pfam" id="PF00714">
    <property type="entry name" value="IFN-gamma"/>
    <property type="match status" value="1"/>
</dbReference>
<proteinExistence type="predicted"/>
<dbReference type="EMBL" id="CP028923">
    <property type="protein sequence ID" value="QCK15473.1"/>
    <property type="molecule type" value="Genomic_DNA"/>
</dbReference>
<reference evidence="1 2" key="1">
    <citation type="submission" date="2018-04" db="EMBL/GenBank/DDBJ databases">
        <title>Complete genome uncultured novel isolate.</title>
        <authorList>
            <person name="Merlino G."/>
        </authorList>
    </citation>
    <scope>NUCLEOTIDE SEQUENCE [LARGE SCALE GENOMIC DNA]</scope>
    <source>
        <strain evidence="2">R1DC9</strain>
    </source>
</reference>
<name>A0A4D7JKL9_9BACT</name>
<evidence type="ECO:0000313" key="1">
    <source>
        <dbReference type="EMBL" id="QCK15473.1"/>
    </source>
</evidence>
<keyword evidence="2" id="KW-1185">Reference proteome</keyword>
<dbReference type="GO" id="GO:0005576">
    <property type="term" value="C:extracellular region"/>
    <property type="evidence" value="ECO:0007669"/>
    <property type="project" value="InterPro"/>
</dbReference>
<sequence>MRYFLSDLVCQIENHKQGDQAIIRYRVVFSCLMLFKKFYPEKYIKKSLESIEKNLQTKFRMKTGLFVGKINSLHII</sequence>
<evidence type="ECO:0000313" key="2">
    <source>
        <dbReference type="Proteomes" id="UP000298616"/>
    </source>
</evidence>
<dbReference type="InterPro" id="IPR002069">
    <property type="entry name" value="Interferon_gamma"/>
</dbReference>
<dbReference type="GO" id="GO:0006955">
    <property type="term" value="P:immune response"/>
    <property type="evidence" value="ECO:0007669"/>
    <property type="project" value="InterPro"/>
</dbReference>
<organism evidence="1 2">
    <name type="scientific">Mangrovivirga cuniculi</name>
    <dbReference type="NCBI Taxonomy" id="2715131"/>
    <lineage>
        <taxon>Bacteria</taxon>
        <taxon>Pseudomonadati</taxon>
        <taxon>Bacteroidota</taxon>
        <taxon>Cytophagia</taxon>
        <taxon>Cytophagales</taxon>
        <taxon>Mangrovivirgaceae</taxon>
        <taxon>Mangrovivirga</taxon>
    </lineage>
</organism>
<dbReference type="Proteomes" id="UP000298616">
    <property type="component" value="Chromosome"/>
</dbReference>
<dbReference type="GO" id="GO:0005133">
    <property type="term" value="F:type II interferon receptor binding"/>
    <property type="evidence" value="ECO:0007669"/>
    <property type="project" value="InterPro"/>
</dbReference>
<accession>A0A4D7JKL9</accession>
<dbReference type="AlphaFoldDB" id="A0A4D7JKL9"/>
<dbReference type="KEGG" id="fpf:DCC35_12325"/>
<protein>
    <submittedName>
        <fullName evidence="1">Uncharacterized protein</fullName>
    </submittedName>
</protein>